<proteinExistence type="inferred from homology"/>
<keyword evidence="2" id="KW-0560">Oxidoreductase</keyword>
<dbReference type="SUPFAM" id="SSF51735">
    <property type="entry name" value="NAD(P)-binding Rossmann-fold domains"/>
    <property type="match status" value="1"/>
</dbReference>
<dbReference type="GO" id="GO:0016491">
    <property type="term" value="F:oxidoreductase activity"/>
    <property type="evidence" value="ECO:0007669"/>
    <property type="project" value="UniProtKB-KW"/>
</dbReference>
<evidence type="ECO:0000256" key="2">
    <source>
        <dbReference type="ARBA" id="ARBA00023002"/>
    </source>
</evidence>
<dbReference type="PANTHER" id="PTHR42879">
    <property type="entry name" value="3-OXOACYL-(ACYL-CARRIER-PROTEIN) REDUCTASE"/>
    <property type="match status" value="1"/>
</dbReference>
<dbReference type="InterPro" id="IPR036291">
    <property type="entry name" value="NAD(P)-bd_dom_sf"/>
</dbReference>
<dbReference type="InterPro" id="IPR002347">
    <property type="entry name" value="SDR_fam"/>
</dbReference>
<dbReference type="InterPro" id="IPR050259">
    <property type="entry name" value="SDR"/>
</dbReference>
<dbReference type="Pfam" id="PF13561">
    <property type="entry name" value="adh_short_C2"/>
    <property type="match status" value="1"/>
</dbReference>
<accession>A0A9X7VVZ3</accession>
<reference evidence="3 4" key="1">
    <citation type="submission" date="2021-02" db="EMBL/GenBank/DDBJ databases">
        <title>Alicyclobacillus curvatus sp. nov. and Alicyclobacillus mengziensis sp. nov., two acidophilic bacteria isolated from acid mine drainage.</title>
        <authorList>
            <person name="Huang Y."/>
        </authorList>
    </citation>
    <scope>NUCLEOTIDE SEQUENCE [LARGE SCALE GENOMIC DNA]</scope>
    <source>
        <strain evidence="3 4">S30H14</strain>
    </source>
</reference>
<name>A0A9X7VVZ3_9BACL</name>
<evidence type="ECO:0000313" key="3">
    <source>
        <dbReference type="EMBL" id="QSO45522.1"/>
    </source>
</evidence>
<evidence type="ECO:0000256" key="1">
    <source>
        <dbReference type="ARBA" id="ARBA00006484"/>
    </source>
</evidence>
<dbReference type="FunFam" id="3.40.50.720:FF:000084">
    <property type="entry name" value="Short-chain dehydrogenase reductase"/>
    <property type="match status" value="1"/>
</dbReference>
<dbReference type="KEGG" id="afx:JZ786_13150"/>
<dbReference type="Proteomes" id="UP000663505">
    <property type="component" value="Chromosome"/>
</dbReference>
<dbReference type="PANTHER" id="PTHR42879:SF6">
    <property type="entry name" value="NADPH-DEPENDENT REDUCTASE BACG"/>
    <property type="match status" value="1"/>
</dbReference>
<organism evidence="3 4">
    <name type="scientific">Alicyclobacillus mengziensis</name>
    <dbReference type="NCBI Taxonomy" id="2931921"/>
    <lineage>
        <taxon>Bacteria</taxon>
        <taxon>Bacillati</taxon>
        <taxon>Bacillota</taxon>
        <taxon>Bacilli</taxon>
        <taxon>Bacillales</taxon>
        <taxon>Alicyclobacillaceae</taxon>
        <taxon>Alicyclobacillus</taxon>
    </lineage>
</organism>
<keyword evidence="4" id="KW-1185">Reference proteome</keyword>
<comment type="similarity">
    <text evidence="1">Belongs to the short-chain dehydrogenases/reductases (SDR) family.</text>
</comment>
<dbReference type="CDD" id="cd05344">
    <property type="entry name" value="BKR_like_SDR_like"/>
    <property type="match status" value="1"/>
</dbReference>
<dbReference type="Gene3D" id="3.40.50.720">
    <property type="entry name" value="NAD(P)-binding Rossmann-like Domain"/>
    <property type="match status" value="1"/>
</dbReference>
<dbReference type="RefSeq" id="WP_206654893.1">
    <property type="nucleotide sequence ID" value="NZ_CP071182.1"/>
</dbReference>
<dbReference type="AlphaFoldDB" id="A0A9X7VVZ3"/>
<dbReference type="PRINTS" id="PR00081">
    <property type="entry name" value="GDHRDH"/>
</dbReference>
<protein>
    <submittedName>
        <fullName evidence="3">SDR family oxidoreductase</fullName>
    </submittedName>
</protein>
<sequence>MDLGLRGKVALVAASSGGLGYATALQLAKEGAKVMLTSRSEERLASAAANITTETGNSNVTFQAADLSRKQDIEEVYQVLASRFGPPDILITNAGGPPPGNFESVKEADWELGFQLSLMSVVRLVQGALPHMKEQKFGRVVHFTSSSIKQPIDNLILSNTFRAGIAGLSKSLALELAPYNILVNTLGPGRVATDRITFLDQAAADRQGIDIAEVVRRSQASIPLGRYGKPEEFAVMAAFLASPLNGYVTGQAILVDGGLVRSL</sequence>
<evidence type="ECO:0000313" key="4">
    <source>
        <dbReference type="Proteomes" id="UP000663505"/>
    </source>
</evidence>
<dbReference type="GO" id="GO:0008206">
    <property type="term" value="P:bile acid metabolic process"/>
    <property type="evidence" value="ECO:0007669"/>
    <property type="project" value="UniProtKB-ARBA"/>
</dbReference>
<gene>
    <name evidence="3" type="ORF">JZ786_13150</name>
</gene>
<dbReference type="EMBL" id="CP071182">
    <property type="protein sequence ID" value="QSO45522.1"/>
    <property type="molecule type" value="Genomic_DNA"/>
</dbReference>